<evidence type="ECO:0000256" key="3">
    <source>
        <dbReference type="ARBA" id="ARBA00022670"/>
    </source>
</evidence>
<dbReference type="Gene3D" id="3.30.830.10">
    <property type="entry name" value="Metalloenzyme, LuxS/M16 peptidase-like"/>
    <property type="match status" value="4"/>
</dbReference>
<sequence length="948" mass="104994">MSFRLRALLILCLVFISAPAISHARDAGSSAAQWAFEPNDIPVDPAFRFGRLASGVRYIIRRNATPAGTALVRMDVAVGSLDEREHERGYAHFIEHMAFNGSTRVAEGEMVRLLERYGLAFGADTNASTSFDRTLYKLDLPTNDPQLLEIALLLMRETASELTIEQAAVERERGVILSEMRDRNTWQLRDTIANTQFFYPGSRFAQRFPIGTAKTLNAATAAKLRAFYKRTYVPQNVTLVVVGDFDPDLVEATIRAHFGRWRARKPKSQPDAGPIRTRDRDRTAIYLDPAVSERVTIARNGPWLDEPDTVLQRQEDLLRQIGYAIVNRRLQRLSRQADPPFRGAGFGTGDVFESARSTRLIVDTVDRKWRRGLIAAAREYRRALVHGFDPSEVAEQVANIRTSLESAASSAETRSNAALTAAALALISDRVVPSTPADALARFRDFAPQITPEAVLAAMKREAVAITDPLIRFRGRHDPAGGVKAIRAAWAEAMKAEVAMASSTDLAGFAYSDFGPAGVVISDQREPIMGVRQVRFANGIMLNLKRTDIEKDRVRVSLSLDGGNRLDTLVNPLATEMIPFLSEGGLGQHSADELQTILAGRNVSGRLRTGGETFDARATTTPRDLELQLQLWTAFIMDPGYRAEGEVQYRHNMNNYFEQLRATPITALRAELGGILSDGDPRFTQQDVKAYRGLTFGKLKRDISDRLTHGAIEIGVVGDFDEDEAIALVAATFGALPPREPAFRDSSEQPPRTFTSDRQRRIVRHTGPADQALLRVVWPTRDDTDPVEALQLQLLERVMRIELTESLRETLGKAYSPSAASALSRTWPQYGTFNVSASLDVQDVLAARAAIRQTVVGLRSDPVDNDVLQRARQPLLEALQNALKSNDGWLSLVDRAQSESDRIERFARAKERLTAIEPKDLQAAALRYLDPDQGLEVLALPEGATPPE</sequence>
<dbReference type="Pfam" id="PF00675">
    <property type="entry name" value="Peptidase_M16"/>
    <property type="match status" value="1"/>
</dbReference>
<comment type="cofactor">
    <cofactor evidence="1">
        <name>Zn(2+)</name>
        <dbReference type="ChEBI" id="CHEBI:29105"/>
    </cofactor>
</comment>
<reference evidence="12 13" key="1">
    <citation type="submission" date="2024-07" db="EMBL/GenBank/DDBJ databases">
        <title>Novosphingobium kalidii RD2P27.</title>
        <authorList>
            <person name="Sun J.-Q."/>
        </authorList>
    </citation>
    <scope>NUCLEOTIDE SEQUENCE [LARGE SCALE GENOMIC DNA]</scope>
    <source>
        <strain evidence="12 13">RD2P27</strain>
    </source>
</reference>
<feature type="domain" description="Peptidase M16 N-terminal" evidence="10">
    <location>
        <begin position="59"/>
        <end position="186"/>
    </location>
</feature>
<evidence type="ECO:0000256" key="8">
    <source>
        <dbReference type="RuleBase" id="RU004447"/>
    </source>
</evidence>
<evidence type="ECO:0000256" key="1">
    <source>
        <dbReference type="ARBA" id="ARBA00001947"/>
    </source>
</evidence>
<evidence type="ECO:0000256" key="7">
    <source>
        <dbReference type="ARBA" id="ARBA00023049"/>
    </source>
</evidence>
<dbReference type="InterPro" id="IPR011765">
    <property type="entry name" value="Pept_M16_N"/>
</dbReference>
<evidence type="ECO:0000259" key="11">
    <source>
        <dbReference type="Pfam" id="PF05193"/>
    </source>
</evidence>
<feature type="domain" description="Peptidase M16 C-terminal" evidence="11">
    <location>
        <begin position="710"/>
        <end position="874"/>
    </location>
</feature>
<feature type="domain" description="Peptidase M16 C-terminal" evidence="11">
    <location>
        <begin position="219"/>
        <end position="309"/>
    </location>
</feature>
<protein>
    <submittedName>
        <fullName evidence="12">Insulinase family protein</fullName>
    </submittedName>
</protein>
<keyword evidence="3" id="KW-0645">Protease</keyword>
<keyword evidence="4" id="KW-0479">Metal-binding</keyword>
<gene>
    <name evidence="12" type="ORF">ABVV53_03390</name>
</gene>
<dbReference type="InterPro" id="IPR007863">
    <property type="entry name" value="Peptidase_M16_C"/>
</dbReference>
<dbReference type="InterPro" id="IPR011249">
    <property type="entry name" value="Metalloenz_LuxS/M16"/>
</dbReference>
<dbReference type="RefSeq" id="WP_353982912.1">
    <property type="nucleotide sequence ID" value="NZ_JBEWLY010000008.1"/>
</dbReference>
<dbReference type="InterPro" id="IPR001431">
    <property type="entry name" value="Pept_M16_Zn_BS"/>
</dbReference>
<proteinExistence type="inferred from homology"/>
<dbReference type="Pfam" id="PF05193">
    <property type="entry name" value="Peptidase_M16_C"/>
    <property type="match status" value="2"/>
</dbReference>
<evidence type="ECO:0000256" key="2">
    <source>
        <dbReference type="ARBA" id="ARBA00007261"/>
    </source>
</evidence>
<keyword evidence="6" id="KW-0862">Zinc</keyword>
<organism evidence="12 13">
    <name type="scientific">Novosphingobium kalidii</name>
    <dbReference type="NCBI Taxonomy" id="3230299"/>
    <lineage>
        <taxon>Bacteria</taxon>
        <taxon>Pseudomonadati</taxon>
        <taxon>Pseudomonadota</taxon>
        <taxon>Alphaproteobacteria</taxon>
        <taxon>Sphingomonadales</taxon>
        <taxon>Sphingomonadaceae</taxon>
        <taxon>Novosphingobium</taxon>
    </lineage>
</organism>
<dbReference type="PANTHER" id="PTHR43690">
    <property type="entry name" value="NARDILYSIN"/>
    <property type="match status" value="1"/>
</dbReference>
<evidence type="ECO:0000256" key="4">
    <source>
        <dbReference type="ARBA" id="ARBA00022723"/>
    </source>
</evidence>
<feature type="chain" id="PRO_5046789293" evidence="9">
    <location>
        <begin position="25"/>
        <end position="948"/>
    </location>
</feature>
<accession>A0ABV2CYL2</accession>
<evidence type="ECO:0000256" key="6">
    <source>
        <dbReference type="ARBA" id="ARBA00022833"/>
    </source>
</evidence>
<dbReference type="Proteomes" id="UP001548713">
    <property type="component" value="Unassembled WGS sequence"/>
</dbReference>
<dbReference type="PANTHER" id="PTHR43690:SF17">
    <property type="entry name" value="PROTEIN YHJJ"/>
    <property type="match status" value="1"/>
</dbReference>
<feature type="signal peptide" evidence="9">
    <location>
        <begin position="1"/>
        <end position="24"/>
    </location>
</feature>
<name>A0ABV2CYL2_9SPHN</name>
<dbReference type="EMBL" id="JBEWLY010000008">
    <property type="protein sequence ID" value="MET1754504.1"/>
    <property type="molecule type" value="Genomic_DNA"/>
</dbReference>
<keyword evidence="7" id="KW-0482">Metalloprotease</keyword>
<evidence type="ECO:0000256" key="5">
    <source>
        <dbReference type="ARBA" id="ARBA00022801"/>
    </source>
</evidence>
<keyword evidence="5" id="KW-0378">Hydrolase</keyword>
<keyword evidence="13" id="KW-1185">Reference proteome</keyword>
<evidence type="ECO:0000313" key="13">
    <source>
        <dbReference type="Proteomes" id="UP001548713"/>
    </source>
</evidence>
<dbReference type="InterPro" id="IPR050626">
    <property type="entry name" value="Peptidase_M16"/>
</dbReference>
<evidence type="ECO:0000256" key="9">
    <source>
        <dbReference type="SAM" id="SignalP"/>
    </source>
</evidence>
<dbReference type="PROSITE" id="PS00143">
    <property type="entry name" value="INSULINASE"/>
    <property type="match status" value="1"/>
</dbReference>
<evidence type="ECO:0000313" key="12">
    <source>
        <dbReference type="EMBL" id="MET1754504.1"/>
    </source>
</evidence>
<comment type="caution">
    <text evidence="12">The sequence shown here is derived from an EMBL/GenBank/DDBJ whole genome shotgun (WGS) entry which is preliminary data.</text>
</comment>
<evidence type="ECO:0000259" key="10">
    <source>
        <dbReference type="Pfam" id="PF00675"/>
    </source>
</evidence>
<dbReference type="SUPFAM" id="SSF63411">
    <property type="entry name" value="LuxS/MPP-like metallohydrolase"/>
    <property type="match status" value="3"/>
</dbReference>
<comment type="similarity">
    <text evidence="2 8">Belongs to the peptidase M16 family.</text>
</comment>
<keyword evidence="9" id="KW-0732">Signal</keyword>